<reference evidence="1" key="3">
    <citation type="submission" date="2023-05" db="EMBL/GenBank/DDBJ databases">
        <authorList>
            <person name="Smith C.H."/>
        </authorList>
    </citation>
    <scope>NUCLEOTIDE SEQUENCE</scope>
    <source>
        <strain evidence="1">CHS0354</strain>
        <tissue evidence="1">Mantle</tissue>
    </source>
</reference>
<comment type="caution">
    <text evidence="1">The sequence shown here is derived from an EMBL/GenBank/DDBJ whole genome shotgun (WGS) entry which is preliminary data.</text>
</comment>
<name>A0AAE0RNW7_9BIVA</name>
<dbReference type="Proteomes" id="UP001195483">
    <property type="component" value="Unassembled WGS sequence"/>
</dbReference>
<reference evidence="1" key="2">
    <citation type="journal article" date="2021" name="Genome Biol. Evol.">
        <title>Developing a high-quality reference genome for a parasitic bivalve with doubly uniparental inheritance (Bivalvia: Unionida).</title>
        <authorList>
            <person name="Smith C.H."/>
        </authorList>
    </citation>
    <scope>NUCLEOTIDE SEQUENCE</scope>
    <source>
        <strain evidence="1">CHS0354</strain>
        <tissue evidence="1">Mantle</tissue>
    </source>
</reference>
<protein>
    <submittedName>
        <fullName evidence="1">Uncharacterized protein</fullName>
    </submittedName>
</protein>
<evidence type="ECO:0000313" key="2">
    <source>
        <dbReference type="Proteomes" id="UP001195483"/>
    </source>
</evidence>
<dbReference type="EMBL" id="JAEAOA010000697">
    <property type="protein sequence ID" value="KAK3576595.1"/>
    <property type="molecule type" value="Genomic_DNA"/>
</dbReference>
<reference evidence="1" key="1">
    <citation type="journal article" date="2021" name="Genome Biol. Evol.">
        <title>A High-Quality Reference Genome for a Parasitic Bivalve with Doubly Uniparental Inheritance (Bivalvia: Unionida).</title>
        <authorList>
            <person name="Smith C.H."/>
        </authorList>
    </citation>
    <scope>NUCLEOTIDE SEQUENCE</scope>
    <source>
        <strain evidence="1">CHS0354</strain>
    </source>
</reference>
<keyword evidence="2" id="KW-1185">Reference proteome</keyword>
<organism evidence="1 2">
    <name type="scientific">Potamilus streckersoni</name>
    <dbReference type="NCBI Taxonomy" id="2493646"/>
    <lineage>
        <taxon>Eukaryota</taxon>
        <taxon>Metazoa</taxon>
        <taxon>Spiralia</taxon>
        <taxon>Lophotrochozoa</taxon>
        <taxon>Mollusca</taxon>
        <taxon>Bivalvia</taxon>
        <taxon>Autobranchia</taxon>
        <taxon>Heteroconchia</taxon>
        <taxon>Palaeoheterodonta</taxon>
        <taxon>Unionida</taxon>
        <taxon>Unionoidea</taxon>
        <taxon>Unionidae</taxon>
        <taxon>Ambleminae</taxon>
        <taxon>Lampsilini</taxon>
        <taxon>Potamilus</taxon>
    </lineage>
</organism>
<accession>A0AAE0RNW7</accession>
<proteinExistence type="predicted"/>
<sequence length="76" mass="8408">MDCTVTIFPRTELLKHVSSSKPQVLVYTCAADQIEEAGNSDVLDGTRVKTFMAEVTSQFWANVHIRSSKPSSVEYG</sequence>
<dbReference type="AlphaFoldDB" id="A0AAE0RNW7"/>
<gene>
    <name evidence="1" type="ORF">CHS0354_011273</name>
</gene>
<evidence type="ECO:0000313" key="1">
    <source>
        <dbReference type="EMBL" id="KAK3576595.1"/>
    </source>
</evidence>